<keyword evidence="5" id="KW-0539">Nucleus</keyword>
<dbReference type="GO" id="GO:0005634">
    <property type="term" value="C:nucleus"/>
    <property type="evidence" value="ECO:0007669"/>
    <property type="project" value="UniProtKB-SubCell"/>
</dbReference>
<dbReference type="GO" id="GO:0005829">
    <property type="term" value="C:cytosol"/>
    <property type="evidence" value="ECO:0007669"/>
    <property type="project" value="TreeGrafter"/>
</dbReference>
<keyword evidence="4" id="KW-0963">Cytoplasm</keyword>
<dbReference type="AlphaFoldDB" id="A0A3B4UKI8"/>
<dbReference type="OMA" id="YMDIIGV"/>
<reference evidence="6" key="1">
    <citation type="submission" date="2025-08" db="UniProtKB">
        <authorList>
            <consortium name="Ensembl"/>
        </authorList>
    </citation>
    <scope>IDENTIFICATION</scope>
</reference>
<accession>A0A3B4UKI8</accession>
<dbReference type="InterPro" id="IPR009786">
    <property type="entry name" value="Spot_14"/>
</dbReference>
<dbReference type="GO" id="GO:0046890">
    <property type="term" value="P:regulation of lipid biosynthetic process"/>
    <property type="evidence" value="ECO:0007669"/>
    <property type="project" value="TreeGrafter"/>
</dbReference>
<dbReference type="RefSeq" id="XP_022604691.1">
    <property type="nucleotide sequence ID" value="XM_022748970.1"/>
</dbReference>
<evidence type="ECO:0000256" key="1">
    <source>
        <dbReference type="ARBA" id="ARBA00004123"/>
    </source>
</evidence>
<keyword evidence="7" id="KW-1185">Reference proteome</keyword>
<dbReference type="Proteomes" id="UP000261420">
    <property type="component" value="Unplaced"/>
</dbReference>
<proteinExistence type="inferred from homology"/>
<evidence type="ECO:0000256" key="4">
    <source>
        <dbReference type="ARBA" id="ARBA00022490"/>
    </source>
</evidence>
<dbReference type="GeneID" id="111224471"/>
<evidence type="ECO:0000313" key="7">
    <source>
        <dbReference type="Proteomes" id="UP000261420"/>
    </source>
</evidence>
<evidence type="ECO:0000313" key="6">
    <source>
        <dbReference type="Ensembl" id="ENSSDUP00000018220.1"/>
    </source>
</evidence>
<dbReference type="Gene3D" id="6.10.140.1610">
    <property type="match status" value="1"/>
</dbReference>
<organism evidence="6 7">
    <name type="scientific">Seriola dumerili</name>
    <name type="common">Greater amberjack</name>
    <name type="synonym">Caranx dumerili</name>
    <dbReference type="NCBI Taxonomy" id="41447"/>
    <lineage>
        <taxon>Eukaryota</taxon>
        <taxon>Metazoa</taxon>
        <taxon>Chordata</taxon>
        <taxon>Craniata</taxon>
        <taxon>Vertebrata</taxon>
        <taxon>Euteleostomi</taxon>
        <taxon>Actinopterygii</taxon>
        <taxon>Neopterygii</taxon>
        <taxon>Teleostei</taxon>
        <taxon>Neoteleostei</taxon>
        <taxon>Acanthomorphata</taxon>
        <taxon>Carangaria</taxon>
        <taxon>Carangiformes</taxon>
        <taxon>Carangidae</taxon>
        <taxon>Seriola</taxon>
    </lineage>
</organism>
<protein>
    <submittedName>
        <fullName evidence="6">Thyroid hormone responsive</fullName>
    </submittedName>
</protein>
<evidence type="ECO:0000256" key="2">
    <source>
        <dbReference type="ARBA" id="ARBA00004496"/>
    </source>
</evidence>
<dbReference type="PANTHER" id="PTHR14315">
    <property type="entry name" value="SPOT14 FAMILY MEMBER"/>
    <property type="match status" value="1"/>
</dbReference>
<dbReference type="Pfam" id="PF07084">
    <property type="entry name" value="Spot_14"/>
    <property type="match status" value="1"/>
</dbReference>
<dbReference type="GeneTree" id="ENSGT00500000044890"/>
<sequence>MQSADAKFNKKSLLLALRRYSSAISDMEQTILLPSLLRDVPSDEVWDSEAAEESCEDLYGNYLMLKAIRNTVESGLIPLDDHKTKNTTVLNNTLEPLLNTDPEALFRFHLRGLFSVMSELTKKTRSLTDKYMDIIGAAN</sequence>
<dbReference type="PANTHER" id="PTHR14315:SF20">
    <property type="entry name" value="SIMILAR TO VERTEBRATE MID1 INTERACTING-LIKE PROTEIN"/>
    <property type="match status" value="1"/>
</dbReference>
<evidence type="ECO:0000256" key="3">
    <source>
        <dbReference type="ARBA" id="ARBA00009488"/>
    </source>
</evidence>
<dbReference type="Ensembl" id="ENSSDUT00000018550.1">
    <property type="protein sequence ID" value="ENSSDUP00000018220.1"/>
    <property type="gene ID" value="ENSSDUG00000013306.1"/>
</dbReference>
<evidence type="ECO:0000256" key="5">
    <source>
        <dbReference type="ARBA" id="ARBA00023242"/>
    </source>
</evidence>
<dbReference type="InterPro" id="IPR053719">
    <property type="entry name" value="Lipogen_MT_Stabilize_sf"/>
</dbReference>
<comment type="subcellular location">
    <subcellularLocation>
        <location evidence="2">Cytoplasm</location>
    </subcellularLocation>
    <subcellularLocation>
        <location evidence="1">Nucleus</location>
    </subcellularLocation>
</comment>
<dbReference type="KEGG" id="sdu:111224471"/>
<comment type="similarity">
    <text evidence="3">Belongs to the SPOT14 family.</text>
</comment>
<name>A0A3B4UKI8_SERDU</name>
<dbReference type="CTD" id="7069"/>
<dbReference type="STRING" id="41447.ENSSDUP00000018220"/>
<reference evidence="6" key="2">
    <citation type="submission" date="2025-09" db="UniProtKB">
        <authorList>
            <consortium name="Ensembl"/>
        </authorList>
    </citation>
    <scope>IDENTIFICATION</scope>
</reference>